<dbReference type="EMBL" id="JBHSSI010000061">
    <property type="protein sequence ID" value="MFC6261335.1"/>
    <property type="molecule type" value="Genomic_DNA"/>
</dbReference>
<comment type="caution">
    <text evidence="1">The sequence shown here is derived from an EMBL/GenBank/DDBJ whole genome shotgun (WGS) entry which is preliminary data.</text>
</comment>
<evidence type="ECO:0000313" key="1">
    <source>
        <dbReference type="EMBL" id="MFC6261335.1"/>
    </source>
</evidence>
<accession>A0ABW1TI10</accession>
<dbReference type="RefSeq" id="WP_164510513.1">
    <property type="nucleotide sequence ID" value="NZ_JBHSSI010000061.1"/>
</dbReference>
<organism evidence="1 2">
    <name type="scientific">Levilactobacillus fujinensis</name>
    <dbReference type="NCBI Taxonomy" id="2486024"/>
    <lineage>
        <taxon>Bacteria</taxon>
        <taxon>Bacillati</taxon>
        <taxon>Bacillota</taxon>
        <taxon>Bacilli</taxon>
        <taxon>Lactobacillales</taxon>
        <taxon>Lactobacillaceae</taxon>
        <taxon>Levilactobacillus</taxon>
    </lineage>
</organism>
<proteinExistence type="predicted"/>
<sequence length="51" mass="5741">MDTGLAAELNTTLKTKRTQLALFQLLHGQMSKLRDKCSSESTEQDVRTDTE</sequence>
<evidence type="ECO:0000313" key="2">
    <source>
        <dbReference type="Proteomes" id="UP001596283"/>
    </source>
</evidence>
<protein>
    <recommendedName>
        <fullName evidence="3">Transposase</fullName>
    </recommendedName>
</protein>
<reference evidence="2" key="1">
    <citation type="journal article" date="2019" name="Int. J. Syst. Evol. Microbiol.">
        <title>The Global Catalogue of Microorganisms (GCM) 10K type strain sequencing project: providing services to taxonomists for standard genome sequencing and annotation.</title>
        <authorList>
            <consortium name="The Broad Institute Genomics Platform"/>
            <consortium name="The Broad Institute Genome Sequencing Center for Infectious Disease"/>
            <person name="Wu L."/>
            <person name="Ma J."/>
        </authorList>
    </citation>
    <scope>NUCLEOTIDE SEQUENCE [LARGE SCALE GENOMIC DNA]</scope>
    <source>
        <strain evidence="2">CCM 8908</strain>
    </source>
</reference>
<dbReference type="Proteomes" id="UP001596283">
    <property type="component" value="Unassembled WGS sequence"/>
</dbReference>
<gene>
    <name evidence="1" type="ORF">ACFP1C_10320</name>
</gene>
<evidence type="ECO:0008006" key="3">
    <source>
        <dbReference type="Google" id="ProtNLM"/>
    </source>
</evidence>
<keyword evidence="2" id="KW-1185">Reference proteome</keyword>
<name>A0ABW1TI10_9LACO</name>